<dbReference type="AlphaFoldDB" id="A0A2P7B315"/>
<dbReference type="PANTHER" id="PTHR47328">
    <property type="match status" value="1"/>
</dbReference>
<gene>
    <name evidence="1" type="ORF">CU103_25080</name>
</gene>
<dbReference type="Pfam" id="PF01042">
    <property type="entry name" value="Ribonuc_L-PSP"/>
    <property type="match status" value="1"/>
</dbReference>
<proteinExistence type="predicted"/>
<evidence type="ECO:0000313" key="1">
    <source>
        <dbReference type="EMBL" id="PSH60845.1"/>
    </source>
</evidence>
<comment type="caution">
    <text evidence="1">The sequence shown here is derived from an EMBL/GenBank/DDBJ whole genome shotgun (WGS) entry which is preliminary data.</text>
</comment>
<dbReference type="Proteomes" id="UP000241764">
    <property type="component" value="Unassembled WGS sequence"/>
</dbReference>
<keyword evidence="2" id="KW-1185">Reference proteome</keyword>
<protein>
    <submittedName>
        <fullName evidence="1">RidA family protein</fullName>
    </submittedName>
</protein>
<dbReference type="EMBL" id="PGGM01000015">
    <property type="protein sequence ID" value="PSH60845.1"/>
    <property type="molecule type" value="Genomic_DNA"/>
</dbReference>
<organism evidence="1 2">
    <name type="scientific">Phyllobacterium sophorae</name>
    <dbReference type="NCBI Taxonomy" id="1520277"/>
    <lineage>
        <taxon>Bacteria</taxon>
        <taxon>Pseudomonadati</taxon>
        <taxon>Pseudomonadota</taxon>
        <taxon>Alphaproteobacteria</taxon>
        <taxon>Hyphomicrobiales</taxon>
        <taxon>Phyllobacteriaceae</taxon>
        <taxon>Phyllobacterium</taxon>
    </lineage>
</organism>
<accession>A0A2P7B315</accession>
<dbReference type="CDD" id="cd06150">
    <property type="entry name" value="YjgF_YER057c_UK114_like_2"/>
    <property type="match status" value="1"/>
</dbReference>
<dbReference type="InterPro" id="IPR035709">
    <property type="entry name" value="YoaB-like"/>
</dbReference>
<dbReference type="OrthoDB" id="9803101at2"/>
<dbReference type="Gene3D" id="3.30.1330.40">
    <property type="entry name" value="RutC-like"/>
    <property type="match status" value="1"/>
</dbReference>
<reference evidence="2" key="1">
    <citation type="submission" date="2017-11" db="EMBL/GenBank/DDBJ databases">
        <authorList>
            <person name="Kuznetsova I."/>
            <person name="Sazanova A."/>
            <person name="Chirak E."/>
            <person name="Safronova V."/>
            <person name="Willems A."/>
        </authorList>
    </citation>
    <scope>NUCLEOTIDE SEQUENCE [LARGE SCALE GENOMIC DNA]</scope>
    <source>
        <strain evidence="2">CCBAU 03422</strain>
    </source>
</reference>
<dbReference type="SUPFAM" id="SSF55298">
    <property type="entry name" value="YjgF-like"/>
    <property type="match status" value="1"/>
</dbReference>
<dbReference type="InterPro" id="IPR035959">
    <property type="entry name" value="RutC-like_sf"/>
</dbReference>
<dbReference type="InterPro" id="IPR006175">
    <property type="entry name" value="YjgF/YER057c/UK114"/>
</dbReference>
<evidence type="ECO:0000313" key="2">
    <source>
        <dbReference type="Proteomes" id="UP000241764"/>
    </source>
</evidence>
<dbReference type="PANTHER" id="PTHR47328:SF1">
    <property type="entry name" value="RUTC FAMILY PROTEIN YOAB"/>
    <property type="match status" value="1"/>
</dbReference>
<name>A0A2P7B315_9HYPH</name>
<sequence length="122" mass="13510">MQTQRKEPVYFDSGKFLHRSDAVVYNGVVYLSGIKSPNKTASGAEQTKDVLSEIDRRLAEVGTDKSRLLSATIWMPEVIRDVGELNAVWNEWLTPGRRPARSCVQSVLQGHSLVEIAVIAAV</sequence>